<keyword evidence="4 7" id="KW-0812">Transmembrane</keyword>
<protein>
    <submittedName>
        <fullName evidence="8">Sulfate exporter family transporter</fullName>
    </submittedName>
</protein>
<gene>
    <name evidence="8" type="ORF">H6A19_15125</name>
</gene>
<keyword evidence="6 7" id="KW-0472">Membrane</keyword>
<comment type="similarity">
    <text evidence="2">Belongs to the UPF0324 family.</text>
</comment>
<keyword evidence="5 7" id="KW-1133">Transmembrane helix</keyword>
<dbReference type="EMBL" id="JACJLL010000141">
    <property type="protein sequence ID" value="MBM6820647.1"/>
    <property type="molecule type" value="Genomic_DNA"/>
</dbReference>
<comment type="subcellular location">
    <subcellularLocation>
        <location evidence="1">Cell membrane</location>
        <topology evidence="1">Multi-pass membrane protein</topology>
    </subcellularLocation>
</comment>
<evidence type="ECO:0000256" key="5">
    <source>
        <dbReference type="ARBA" id="ARBA00022989"/>
    </source>
</evidence>
<organism evidence="8 9">
    <name type="scientific">Clostridium saudiense</name>
    <dbReference type="NCBI Taxonomy" id="1414720"/>
    <lineage>
        <taxon>Bacteria</taxon>
        <taxon>Bacillati</taxon>
        <taxon>Bacillota</taxon>
        <taxon>Clostridia</taxon>
        <taxon>Eubacteriales</taxon>
        <taxon>Clostridiaceae</taxon>
        <taxon>Clostridium</taxon>
    </lineage>
</organism>
<evidence type="ECO:0000256" key="7">
    <source>
        <dbReference type="SAM" id="Phobius"/>
    </source>
</evidence>
<feature type="non-terminal residue" evidence="8">
    <location>
        <position position="1"/>
    </location>
</feature>
<reference evidence="8 9" key="1">
    <citation type="journal article" date="2021" name="Sci. Rep.">
        <title>The distribution of antibiotic resistance genes in chicken gut microbiota commensals.</title>
        <authorList>
            <person name="Juricova H."/>
            <person name="Matiasovicova J."/>
            <person name="Kubasova T."/>
            <person name="Cejkova D."/>
            <person name="Rychlik I."/>
        </authorList>
    </citation>
    <scope>NUCLEOTIDE SEQUENCE [LARGE SCALE GENOMIC DNA]</scope>
    <source>
        <strain evidence="8 9">An435</strain>
    </source>
</reference>
<feature type="transmembrane region" description="Helical" evidence="7">
    <location>
        <begin position="55"/>
        <end position="78"/>
    </location>
</feature>
<evidence type="ECO:0000256" key="1">
    <source>
        <dbReference type="ARBA" id="ARBA00004651"/>
    </source>
</evidence>
<evidence type="ECO:0000256" key="3">
    <source>
        <dbReference type="ARBA" id="ARBA00022475"/>
    </source>
</evidence>
<keyword evidence="9" id="KW-1185">Reference proteome</keyword>
<keyword evidence="3" id="KW-1003">Cell membrane</keyword>
<evidence type="ECO:0000256" key="6">
    <source>
        <dbReference type="ARBA" id="ARBA00023136"/>
    </source>
</evidence>
<evidence type="ECO:0000313" key="8">
    <source>
        <dbReference type="EMBL" id="MBM6820647.1"/>
    </source>
</evidence>
<evidence type="ECO:0000313" key="9">
    <source>
        <dbReference type="Proteomes" id="UP000767334"/>
    </source>
</evidence>
<comment type="caution">
    <text evidence="8">The sequence shown here is derived from an EMBL/GenBank/DDBJ whole genome shotgun (WGS) entry which is preliminary data.</text>
</comment>
<accession>A0ABS2FKE1</accession>
<name>A0ABS2FKE1_9CLOT</name>
<dbReference type="InterPro" id="IPR018383">
    <property type="entry name" value="UPF0324_pro"/>
</dbReference>
<evidence type="ECO:0000256" key="4">
    <source>
        <dbReference type="ARBA" id="ARBA00022692"/>
    </source>
</evidence>
<dbReference type="Proteomes" id="UP000767334">
    <property type="component" value="Unassembled WGS sequence"/>
</dbReference>
<proteinExistence type="inferred from homology"/>
<evidence type="ECO:0000256" key="2">
    <source>
        <dbReference type="ARBA" id="ARBA00007977"/>
    </source>
</evidence>
<sequence length="79" mass="8458">VIGFFVTCALFSLKIIPVNVSHVCKTISNNLEIIALAAIGLRVNVKELLKQGKAVSLYALGVGVLQIVAALILIFILIR</sequence>
<dbReference type="Pfam" id="PF03601">
    <property type="entry name" value="Cons_hypoth698"/>
    <property type="match status" value="1"/>
</dbReference>
<dbReference type="RefSeq" id="WP_204572651.1">
    <property type="nucleotide sequence ID" value="NZ_JACJLL010000141.1"/>
</dbReference>